<keyword evidence="3" id="KW-0378">Hydrolase</keyword>
<dbReference type="Proteomes" id="UP001230207">
    <property type="component" value="Unassembled WGS sequence"/>
</dbReference>
<evidence type="ECO:0000256" key="3">
    <source>
        <dbReference type="ARBA" id="ARBA00022801"/>
    </source>
</evidence>
<dbReference type="EMBL" id="JAUSVF010000002">
    <property type="protein sequence ID" value="MDQ0322563.1"/>
    <property type="molecule type" value="Genomic_DNA"/>
</dbReference>
<dbReference type="PANTHER" id="PTHR31817:SF0">
    <property type="entry name" value="CHROMOSOME UNDETERMINED SCAFFOLD_67, WHOLE GENOME SHOTGUN SEQUENCE"/>
    <property type="match status" value="1"/>
</dbReference>
<dbReference type="NCBIfam" id="TIGR02421">
    <property type="entry name" value="QEGLA"/>
    <property type="match status" value="1"/>
</dbReference>
<dbReference type="Pfam" id="PF08014">
    <property type="entry name" value="MATCAP"/>
    <property type="match status" value="1"/>
</dbReference>
<dbReference type="InterPro" id="IPR012656">
    <property type="entry name" value="CHP02421_QEGLA"/>
</dbReference>
<keyword evidence="2" id="KW-0645">Protease</keyword>
<keyword evidence="6" id="KW-1185">Reference proteome</keyword>
<protein>
    <submittedName>
        <fullName evidence="5">Uncharacterized protein (TIGR02421 family)</fullName>
    </submittedName>
</protein>
<comment type="cofactor">
    <cofactor evidence="1">
        <name>Zn(2+)</name>
        <dbReference type="ChEBI" id="CHEBI:29105"/>
    </cofactor>
</comment>
<dbReference type="PANTHER" id="PTHR31817">
    <property type="match status" value="1"/>
</dbReference>
<proteinExistence type="predicted"/>
<organism evidence="5 6">
    <name type="scientific">Pararhizobium capsulatum DSM 1112</name>
    <dbReference type="NCBI Taxonomy" id="1121113"/>
    <lineage>
        <taxon>Bacteria</taxon>
        <taxon>Pseudomonadati</taxon>
        <taxon>Pseudomonadota</taxon>
        <taxon>Alphaproteobacteria</taxon>
        <taxon>Hyphomicrobiales</taxon>
        <taxon>Rhizobiaceae</taxon>
        <taxon>Rhizobium/Agrobacterium group</taxon>
        <taxon>Pararhizobium</taxon>
    </lineage>
</organism>
<dbReference type="SMART" id="SM01154">
    <property type="entry name" value="DUF1704"/>
    <property type="match status" value="1"/>
</dbReference>
<evidence type="ECO:0000256" key="1">
    <source>
        <dbReference type="ARBA" id="ARBA00001947"/>
    </source>
</evidence>
<reference evidence="5 6" key="1">
    <citation type="submission" date="2023-07" db="EMBL/GenBank/DDBJ databases">
        <title>Genomic Encyclopedia of Type Strains, Phase IV (KMG-IV): sequencing the most valuable type-strain genomes for metagenomic binning, comparative biology and taxonomic classification.</title>
        <authorList>
            <person name="Goeker M."/>
        </authorList>
    </citation>
    <scope>NUCLEOTIDE SEQUENCE [LARGE SCALE GENOMIC DNA]</scope>
    <source>
        <strain evidence="5 6">DSM 1112</strain>
    </source>
</reference>
<evidence type="ECO:0000256" key="2">
    <source>
        <dbReference type="ARBA" id="ARBA00022670"/>
    </source>
</evidence>
<dbReference type="InterPro" id="IPR012548">
    <property type="entry name" value="MATCAP"/>
</dbReference>
<keyword evidence="4" id="KW-0482">Metalloprotease</keyword>
<sequence>MTLARKKSSPAINPPPDWLDEALECLLQDKAVRKDFGADERLHIDRPLPFLAVHITEGAGGSAARDVAAAHASYLIAHDEKTARSIIGSLGPLLEKRFGSFLLIDIGELERDFLVSDDAPFLPPFEIRIAEQGGAAATKAADAMAGGVDIKSVKFRTPQVERGKLDGDFLAAPVARKAGFASVAVRFAPIYRQPMSQTIFPDLRERLVANIFDACLKACAAFVETSGGQKLTTHRALGRKAFVDAVSRADRSMDDVASSFDFLLAVTPINAAAAWHAFQAAKFREPPLFLYRPLTLQVEAEKRKLFSIAFDRFEDPVLHQLYREKQQELDLQLSMISARETARFVEYGRALYGPVERPLLKAATDLLAQTAKHAGEDDDPSGDIPYDWQEIVAAAEAMIAAYRQVYAGFEATVEVRDDLPSGLLVSSGKLLVARGTLIAANRLEALLSHEVGVHLLTYVNGSAQGLRLFRSGLAGYEGMQEGLAVFSEYMVGGMTPARLRLIAARVVACASMLSGADFIETFNLLVRDHGFRPAGAFHLTLRIYRGGGLAKDAIYLRGLLELLAHLEAGGALDPFWMGKIAASHFRVMQELGLRGLLKVPAVRPAFLKAHGAQARLDNARAGLSPLVMITS</sequence>
<comment type="caution">
    <text evidence="5">The sequence shown here is derived from an EMBL/GenBank/DDBJ whole genome shotgun (WGS) entry which is preliminary data.</text>
</comment>
<name>A0ABU0BWC1_9HYPH</name>
<gene>
    <name evidence="5" type="ORF">QO002_004769</name>
</gene>
<evidence type="ECO:0000313" key="5">
    <source>
        <dbReference type="EMBL" id="MDQ0322563.1"/>
    </source>
</evidence>
<dbReference type="RefSeq" id="WP_307234296.1">
    <property type="nucleotide sequence ID" value="NZ_JAUSVF010000002.1"/>
</dbReference>
<evidence type="ECO:0000313" key="6">
    <source>
        <dbReference type="Proteomes" id="UP001230207"/>
    </source>
</evidence>
<evidence type="ECO:0000256" key="4">
    <source>
        <dbReference type="ARBA" id="ARBA00023049"/>
    </source>
</evidence>
<accession>A0ABU0BWC1</accession>